<dbReference type="Proteomes" id="UP000783686">
    <property type="component" value="Unassembled WGS sequence"/>
</dbReference>
<proteinExistence type="predicted"/>
<reference evidence="2" key="1">
    <citation type="submission" date="2020-09" db="EMBL/GenBank/DDBJ databases">
        <authorList>
            <person name="Kikuchi T."/>
        </authorList>
    </citation>
    <scope>NUCLEOTIDE SEQUENCE</scope>
    <source>
        <strain evidence="2">SH1</strain>
    </source>
</reference>
<keyword evidence="1" id="KW-0472">Membrane</keyword>
<accession>A0A811L9P4</accession>
<dbReference type="AlphaFoldDB" id="A0A811L9P4"/>
<comment type="caution">
    <text evidence="2">The sequence shown here is derived from an EMBL/GenBank/DDBJ whole genome shotgun (WGS) entry which is preliminary data.</text>
</comment>
<feature type="transmembrane region" description="Helical" evidence="1">
    <location>
        <begin position="21"/>
        <end position="46"/>
    </location>
</feature>
<feature type="transmembrane region" description="Helical" evidence="1">
    <location>
        <begin position="66"/>
        <end position="86"/>
    </location>
</feature>
<organism evidence="2 3">
    <name type="scientific">Bursaphelenchus okinawaensis</name>
    <dbReference type="NCBI Taxonomy" id="465554"/>
    <lineage>
        <taxon>Eukaryota</taxon>
        <taxon>Metazoa</taxon>
        <taxon>Ecdysozoa</taxon>
        <taxon>Nematoda</taxon>
        <taxon>Chromadorea</taxon>
        <taxon>Rhabditida</taxon>
        <taxon>Tylenchina</taxon>
        <taxon>Tylenchomorpha</taxon>
        <taxon>Aphelenchoidea</taxon>
        <taxon>Aphelenchoididae</taxon>
        <taxon>Bursaphelenchus</taxon>
    </lineage>
</organism>
<dbReference type="Proteomes" id="UP000614601">
    <property type="component" value="Unassembled WGS sequence"/>
</dbReference>
<keyword evidence="1" id="KW-0812">Transmembrane</keyword>
<name>A0A811L9P4_9BILA</name>
<gene>
    <name evidence="2" type="ORF">BOKJ2_LOCUS11877</name>
</gene>
<keyword evidence="3" id="KW-1185">Reference proteome</keyword>
<evidence type="ECO:0000256" key="1">
    <source>
        <dbReference type="SAM" id="Phobius"/>
    </source>
</evidence>
<protein>
    <submittedName>
        <fullName evidence="2">Uncharacterized protein</fullName>
    </submittedName>
</protein>
<dbReference type="EMBL" id="CAJFCW020000005">
    <property type="protein sequence ID" value="CAG9121657.1"/>
    <property type="molecule type" value="Genomic_DNA"/>
</dbReference>
<dbReference type="EMBL" id="CAJFDH010000005">
    <property type="protein sequence ID" value="CAD5226037.1"/>
    <property type="molecule type" value="Genomic_DNA"/>
</dbReference>
<evidence type="ECO:0000313" key="2">
    <source>
        <dbReference type="EMBL" id="CAD5226037.1"/>
    </source>
</evidence>
<evidence type="ECO:0000313" key="3">
    <source>
        <dbReference type="Proteomes" id="UP000614601"/>
    </source>
</evidence>
<keyword evidence="1" id="KW-1133">Transmembrane helix</keyword>
<sequence>MDSGSQRYTLSWSYQLNENQCTTGIVLPVTITQSLCFLSYTCSSLFFRWLYSDVDDIRLHGLNNITYLFCQLSLLLATVSFYKHYLRSYNTRKRRFLNSQHSQSTLEHFTFLERQLKDAYDKREYYSKYQY</sequence>